<comment type="caution">
    <text evidence="1">The sequence shown here is derived from an EMBL/GenBank/DDBJ whole genome shotgun (WGS) entry which is preliminary data.</text>
</comment>
<sequence>SKCVDTTGHCVDTTGNCCRTGFWVSELVSTHRWTVSTPLADCVDTQADCVDITSYCFRTGFWDSELVSTHRNMFALTRKVMTTNLEKLFLTCVQGGWTEPLELLAVGAGQQRLHLGGVLPQREDGVKGSERLWRQAGVPAPGRAFCRRRCPLPSSERCTGCQSLHRLCAHPACSSLLCHASSCISSEDLFFFGQGDQPKGSEISLLEVPTTKEVSVPVAPSSDRETVVADQSEGGLEMEENVTKTRTHLNEAQLLLMKDLMNHNLQIKETEASETYAKTMQSEESFAQQKFDAIIISSEIGYEKPDAKIFEAALGLDLEICLQV</sequence>
<dbReference type="EMBL" id="NMUH01004189">
    <property type="protein sequence ID" value="MQM08701.1"/>
    <property type="molecule type" value="Genomic_DNA"/>
</dbReference>
<dbReference type="AlphaFoldDB" id="A0A843WTX3"/>
<evidence type="ECO:0000313" key="2">
    <source>
        <dbReference type="Proteomes" id="UP000652761"/>
    </source>
</evidence>
<dbReference type="Proteomes" id="UP000652761">
    <property type="component" value="Unassembled WGS sequence"/>
</dbReference>
<reference evidence="1" key="1">
    <citation type="submission" date="2017-07" db="EMBL/GenBank/DDBJ databases">
        <title>Taro Niue Genome Assembly and Annotation.</title>
        <authorList>
            <person name="Atibalentja N."/>
            <person name="Keating K."/>
            <person name="Fields C.J."/>
        </authorList>
    </citation>
    <scope>NUCLEOTIDE SEQUENCE</scope>
    <source>
        <strain evidence="1">Niue_2</strain>
        <tissue evidence="1">Leaf</tissue>
    </source>
</reference>
<dbReference type="InterPro" id="IPR023214">
    <property type="entry name" value="HAD_sf"/>
</dbReference>
<accession>A0A843WTX3</accession>
<protein>
    <submittedName>
        <fullName evidence="1">Uncharacterized protein</fullName>
    </submittedName>
</protein>
<evidence type="ECO:0000313" key="1">
    <source>
        <dbReference type="EMBL" id="MQM08701.1"/>
    </source>
</evidence>
<keyword evidence="2" id="KW-1185">Reference proteome</keyword>
<dbReference type="Gene3D" id="3.40.50.1000">
    <property type="entry name" value="HAD superfamily/HAD-like"/>
    <property type="match status" value="1"/>
</dbReference>
<name>A0A843WTX3_COLES</name>
<gene>
    <name evidence="1" type="ORF">Taro_041560</name>
</gene>
<organism evidence="1 2">
    <name type="scientific">Colocasia esculenta</name>
    <name type="common">Wild taro</name>
    <name type="synonym">Arum esculentum</name>
    <dbReference type="NCBI Taxonomy" id="4460"/>
    <lineage>
        <taxon>Eukaryota</taxon>
        <taxon>Viridiplantae</taxon>
        <taxon>Streptophyta</taxon>
        <taxon>Embryophyta</taxon>
        <taxon>Tracheophyta</taxon>
        <taxon>Spermatophyta</taxon>
        <taxon>Magnoliopsida</taxon>
        <taxon>Liliopsida</taxon>
        <taxon>Araceae</taxon>
        <taxon>Aroideae</taxon>
        <taxon>Colocasieae</taxon>
        <taxon>Colocasia</taxon>
    </lineage>
</organism>
<feature type="non-terminal residue" evidence="1">
    <location>
        <position position="324"/>
    </location>
</feature>
<proteinExistence type="predicted"/>